<dbReference type="Proteomes" id="UP000030742">
    <property type="component" value="Unassembled WGS sequence"/>
</dbReference>
<protein>
    <submittedName>
        <fullName evidence="2">Uncharacterized protein</fullName>
    </submittedName>
</protein>
<sequence>METQKEKITLEHNIKESPLMP</sequence>
<evidence type="ECO:0000313" key="3">
    <source>
        <dbReference type="Proteomes" id="UP000030742"/>
    </source>
</evidence>
<dbReference type="AlphaFoldDB" id="U4UNR2"/>
<reference evidence="2 3" key="1">
    <citation type="journal article" date="2013" name="Genome Biol.">
        <title>Draft genome of the mountain pine beetle, Dendroctonus ponderosae Hopkins, a major forest pest.</title>
        <authorList>
            <person name="Keeling C.I."/>
            <person name="Yuen M.M."/>
            <person name="Liao N.Y."/>
            <person name="Docking T.R."/>
            <person name="Chan S.K."/>
            <person name="Taylor G.A."/>
            <person name="Palmquist D.L."/>
            <person name="Jackman S.D."/>
            <person name="Nguyen A."/>
            <person name="Li M."/>
            <person name="Henderson H."/>
            <person name="Janes J.K."/>
            <person name="Zhao Y."/>
            <person name="Pandoh P."/>
            <person name="Moore R."/>
            <person name="Sperling F.A."/>
            <person name="Huber D.P."/>
            <person name="Birol I."/>
            <person name="Jones S.J."/>
            <person name="Bohlmann J."/>
        </authorList>
    </citation>
    <scope>NUCLEOTIDE SEQUENCE</scope>
</reference>
<name>U4UNR2_DENPD</name>
<evidence type="ECO:0000256" key="1">
    <source>
        <dbReference type="SAM" id="MobiDB-lite"/>
    </source>
</evidence>
<organism evidence="2 3">
    <name type="scientific">Dendroctonus ponderosae</name>
    <name type="common">Mountain pine beetle</name>
    <dbReference type="NCBI Taxonomy" id="77166"/>
    <lineage>
        <taxon>Eukaryota</taxon>
        <taxon>Metazoa</taxon>
        <taxon>Ecdysozoa</taxon>
        <taxon>Arthropoda</taxon>
        <taxon>Hexapoda</taxon>
        <taxon>Insecta</taxon>
        <taxon>Pterygota</taxon>
        <taxon>Neoptera</taxon>
        <taxon>Endopterygota</taxon>
        <taxon>Coleoptera</taxon>
        <taxon>Polyphaga</taxon>
        <taxon>Cucujiformia</taxon>
        <taxon>Curculionidae</taxon>
        <taxon>Scolytinae</taxon>
        <taxon>Dendroctonus</taxon>
    </lineage>
</organism>
<gene>
    <name evidence="2" type="ORF">D910_00162</name>
</gene>
<feature type="region of interest" description="Disordered" evidence="1">
    <location>
        <begin position="1"/>
        <end position="21"/>
    </location>
</feature>
<accession>U4UNR2</accession>
<evidence type="ECO:0000313" key="2">
    <source>
        <dbReference type="EMBL" id="ERL95724.1"/>
    </source>
</evidence>
<proteinExistence type="predicted"/>
<feature type="compositionally biased region" description="Basic and acidic residues" evidence="1">
    <location>
        <begin position="1"/>
        <end position="15"/>
    </location>
</feature>
<dbReference type="EMBL" id="KI207695">
    <property type="protein sequence ID" value="ERL95724.1"/>
    <property type="molecule type" value="Genomic_DNA"/>
</dbReference>